<dbReference type="EMBL" id="BKZQ01000006">
    <property type="protein sequence ID" value="GER69394.1"/>
    <property type="molecule type" value="Genomic_DNA"/>
</dbReference>
<evidence type="ECO:0000256" key="5">
    <source>
        <dbReference type="ARBA" id="ARBA00022741"/>
    </source>
</evidence>
<dbReference type="SMART" id="SM00046">
    <property type="entry name" value="DAGKc"/>
    <property type="match status" value="1"/>
</dbReference>
<keyword evidence="5" id="KW-0547">Nucleotide-binding</keyword>
<comment type="caution">
    <text evidence="12">The sequence shown here is derived from an EMBL/GenBank/DDBJ whole genome shotgun (WGS) entry which is preliminary data.</text>
</comment>
<dbReference type="PROSITE" id="PS50146">
    <property type="entry name" value="DAGK"/>
    <property type="match status" value="1"/>
</dbReference>
<comment type="cofactor">
    <cofactor evidence="1">
        <name>Mg(2+)</name>
        <dbReference type="ChEBI" id="CHEBI:18420"/>
    </cofactor>
</comment>
<dbReference type="InterPro" id="IPR017438">
    <property type="entry name" value="ATP-NAD_kinase_N"/>
</dbReference>
<evidence type="ECO:0000313" key="12">
    <source>
        <dbReference type="EMBL" id="GER69394.1"/>
    </source>
</evidence>
<evidence type="ECO:0000256" key="8">
    <source>
        <dbReference type="ARBA" id="ARBA00023098"/>
    </source>
</evidence>
<keyword evidence="3" id="KW-0444">Lipid biosynthesis</keyword>
<dbReference type="GO" id="GO:0005524">
    <property type="term" value="F:ATP binding"/>
    <property type="evidence" value="ECO:0007669"/>
    <property type="project" value="UniProtKB-KW"/>
</dbReference>
<dbReference type="GO" id="GO:0008654">
    <property type="term" value="P:phospholipid biosynthetic process"/>
    <property type="evidence" value="ECO:0007669"/>
    <property type="project" value="UniProtKB-KW"/>
</dbReference>
<keyword evidence="9" id="KW-0594">Phospholipid biosynthesis</keyword>
<evidence type="ECO:0000256" key="10">
    <source>
        <dbReference type="ARBA" id="ARBA00023264"/>
    </source>
</evidence>
<keyword evidence="13" id="KW-1185">Reference proteome</keyword>
<evidence type="ECO:0000256" key="7">
    <source>
        <dbReference type="ARBA" id="ARBA00022840"/>
    </source>
</evidence>
<keyword evidence="6 12" id="KW-0418">Kinase</keyword>
<protein>
    <submittedName>
        <fullName evidence="12">Diacylglycerol kinase</fullName>
    </submittedName>
</protein>
<keyword evidence="7" id="KW-0067">ATP-binding</keyword>
<dbReference type="Pfam" id="PF00781">
    <property type="entry name" value="DAGK_cat"/>
    <property type="match status" value="1"/>
</dbReference>
<dbReference type="InterPro" id="IPR001206">
    <property type="entry name" value="Diacylglycerol_kinase_cat_dom"/>
</dbReference>
<dbReference type="InterPro" id="IPR005218">
    <property type="entry name" value="Diacylglycerol/lipid_kinase"/>
</dbReference>
<evidence type="ECO:0000259" key="11">
    <source>
        <dbReference type="PROSITE" id="PS50146"/>
    </source>
</evidence>
<dbReference type="InterPro" id="IPR045540">
    <property type="entry name" value="YegS/DAGK_C"/>
</dbReference>
<gene>
    <name evidence="12" type="ORF">BpJC7_06970</name>
</gene>
<dbReference type="InterPro" id="IPR050187">
    <property type="entry name" value="Lipid_Phosphate_FormReg"/>
</dbReference>
<keyword evidence="4" id="KW-0808">Transferase</keyword>
<evidence type="ECO:0000256" key="2">
    <source>
        <dbReference type="ARBA" id="ARBA00005983"/>
    </source>
</evidence>
<dbReference type="PANTHER" id="PTHR12358">
    <property type="entry name" value="SPHINGOSINE KINASE"/>
    <property type="match status" value="1"/>
</dbReference>
<feature type="domain" description="DAGKc" evidence="11">
    <location>
        <begin position="1"/>
        <end position="133"/>
    </location>
</feature>
<sequence>MKPLIFIVNPAAKNGACLKVWEKMEAMLGGLQYDVYFSKYRGHAKELAEKFAKKLAEPVVLVAVGGDGTIHEVINGVHHFSHVTVAYIPAGSGNDFARGYRLPKKPQACIRAIFGMLEESPSAYDLGHFFTAGGKEGYFVNSLGAGFDAVISERANRSKLKKWLNRVLLGKLAYVLILVLELFKYRPVTVEIAADGVKKVFRRTWLVAVSNQPYYGGGMKISPVADPSDGMLNMIVVHDLSRLKLLLIFFTVFLGKHEYFKEVSTFTGTKMSVISSTPLLVHADGEIVGRTPIELKICPEGWNLLNTGRIASGFSPLFYENDKISLTKKVKKR</sequence>
<evidence type="ECO:0000313" key="13">
    <source>
        <dbReference type="Proteomes" id="UP000391919"/>
    </source>
</evidence>
<dbReference type="Proteomes" id="UP000391919">
    <property type="component" value="Unassembled WGS sequence"/>
</dbReference>
<keyword evidence="8" id="KW-0443">Lipid metabolism</keyword>
<dbReference type="NCBIfam" id="TIGR00147">
    <property type="entry name" value="YegS/Rv2252/BmrU family lipid kinase"/>
    <property type="match status" value="1"/>
</dbReference>
<dbReference type="Gene3D" id="3.40.50.10330">
    <property type="entry name" value="Probable inorganic polyphosphate/atp-NAD kinase, domain 1"/>
    <property type="match status" value="1"/>
</dbReference>
<dbReference type="RefSeq" id="WP_151679409.1">
    <property type="nucleotide sequence ID" value="NZ_BKZP01000007.1"/>
</dbReference>
<evidence type="ECO:0000256" key="1">
    <source>
        <dbReference type="ARBA" id="ARBA00001946"/>
    </source>
</evidence>
<dbReference type="Pfam" id="PF19279">
    <property type="entry name" value="YegS_C"/>
    <property type="match status" value="1"/>
</dbReference>
<proteinExistence type="inferred from homology"/>
<evidence type="ECO:0000256" key="3">
    <source>
        <dbReference type="ARBA" id="ARBA00022516"/>
    </source>
</evidence>
<dbReference type="InterPro" id="IPR016064">
    <property type="entry name" value="NAD/diacylglycerol_kinase_sf"/>
</dbReference>
<evidence type="ECO:0000256" key="6">
    <source>
        <dbReference type="ARBA" id="ARBA00022777"/>
    </source>
</evidence>
<dbReference type="GO" id="GO:0016301">
    <property type="term" value="F:kinase activity"/>
    <property type="evidence" value="ECO:0007669"/>
    <property type="project" value="UniProtKB-KW"/>
</dbReference>
<evidence type="ECO:0000256" key="9">
    <source>
        <dbReference type="ARBA" id="ARBA00023209"/>
    </source>
</evidence>
<evidence type="ECO:0000256" key="4">
    <source>
        <dbReference type="ARBA" id="ARBA00022679"/>
    </source>
</evidence>
<name>A0A5J4JKA4_9BACI</name>
<reference evidence="12 13" key="1">
    <citation type="submission" date="2019-09" db="EMBL/GenBank/DDBJ databases">
        <title>Draft genome sequence of Bacillus sp. JC-7.</title>
        <authorList>
            <person name="Tanaka N."/>
            <person name="Shiwa Y."/>
            <person name="Fujita N."/>
            <person name="Tanasupawat S."/>
        </authorList>
    </citation>
    <scope>NUCLEOTIDE SEQUENCE [LARGE SCALE GENOMIC DNA]</scope>
    <source>
        <strain evidence="12 13">JC-7</strain>
    </source>
</reference>
<dbReference type="SUPFAM" id="SSF111331">
    <property type="entry name" value="NAD kinase/diacylglycerol kinase-like"/>
    <property type="match status" value="1"/>
</dbReference>
<comment type="similarity">
    <text evidence="2">Belongs to the diacylglycerol/lipid kinase family.</text>
</comment>
<accession>A0A5J4JKA4</accession>
<dbReference type="AlphaFoldDB" id="A0A5J4JKA4"/>
<dbReference type="PANTHER" id="PTHR12358:SF54">
    <property type="entry name" value="SPHINGOSINE KINASE RELATED PROTEIN"/>
    <property type="match status" value="1"/>
</dbReference>
<organism evidence="12 13">
    <name type="scientific">Weizmannia acidilactici</name>
    <dbReference type="NCBI Taxonomy" id="2607726"/>
    <lineage>
        <taxon>Bacteria</taxon>
        <taxon>Bacillati</taxon>
        <taxon>Bacillota</taxon>
        <taxon>Bacilli</taxon>
        <taxon>Bacillales</taxon>
        <taxon>Bacillaceae</taxon>
        <taxon>Heyndrickxia</taxon>
    </lineage>
</organism>
<keyword evidence="10" id="KW-1208">Phospholipid metabolism</keyword>
<dbReference type="Gene3D" id="2.60.200.40">
    <property type="match status" value="1"/>
</dbReference>